<dbReference type="RefSeq" id="WP_012063214.1">
    <property type="nucleotide sequence ID" value="NC_009633.1"/>
</dbReference>
<evidence type="ECO:0000313" key="5">
    <source>
        <dbReference type="EMBL" id="ABR48234.1"/>
    </source>
</evidence>
<evidence type="ECO:0000313" key="6">
    <source>
        <dbReference type="Proteomes" id="UP000001572"/>
    </source>
</evidence>
<dbReference type="InterPro" id="IPR028081">
    <property type="entry name" value="Leu-bd"/>
</dbReference>
<keyword evidence="2 3" id="KW-0732">Signal</keyword>
<keyword evidence="6" id="KW-1185">Reference proteome</keyword>
<dbReference type="PANTHER" id="PTHR30483:SF6">
    <property type="entry name" value="PERIPLASMIC BINDING PROTEIN OF ABC TRANSPORTER FOR NATURAL AMINO ACIDS"/>
    <property type="match status" value="1"/>
</dbReference>
<comment type="similarity">
    <text evidence="1">Belongs to the leucine-binding protein family.</text>
</comment>
<dbReference type="HOGENOM" id="CLU_027128_6_1_9"/>
<protein>
    <submittedName>
        <fullName evidence="5">Extracellular ligand-binding receptor</fullName>
    </submittedName>
</protein>
<dbReference type="Proteomes" id="UP000001572">
    <property type="component" value="Chromosome"/>
</dbReference>
<evidence type="ECO:0000256" key="2">
    <source>
        <dbReference type="ARBA" id="ARBA00022729"/>
    </source>
</evidence>
<dbReference type="AlphaFoldDB" id="A6TPW6"/>
<evidence type="ECO:0000256" key="3">
    <source>
        <dbReference type="SAM" id="SignalP"/>
    </source>
</evidence>
<name>A6TPW6_ALKMQ</name>
<dbReference type="InterPro" id="IPR028082">
    <property type="entry name" value="Peripla_BP_I"/>
</dbReference>
<feature type="signal peptide" evidence="3">
    <location>
        <begin position="1"/>
        <end position="26"/>
    </location>
</feature>
<proteinExistence type="inferred from homology"/>
<sequence length="402" mass="43551">MKRKLLFLMLISLLVVSLSVTGCAQKAPETAIGQPEVTGEVETDTSEVIKIGWMGSLTGDQAVWGTCEFNTVKMMVEEANRKGGWLGQTIEVIGYDTRGDAMEAVNAVRRLTSQDKVVAVIGPNASGQAIAISSVLEEMKVADIATVATNPKVTIDESGNVKPYNFRVCFIDPYQGAVAAGYALDVLGLTKAAILYDVADDYSQGLTEFFEKHFVENGGTIVAKEGFKFGDVDFRPQLSKIKQAEPEVVFMPYFFKEVALSANQARELGIDAVLLGGDGWPSDVLLEMAAEAVEGSYFVNHLDFDDPDVQDFKAAYTAKYNLPVELNGYLAYDAFTVLESAVEKAGVADSEAIRDALETVSVKGITGQITISKETHNPEGKDAAIIKIQNGQYVFQQKYSAK</sequence>
<dbReference type="InterPro" id="IPR051010">
    <property type="entry name" value="BCAA_transport"/>
</dbReference>
<reference evidence="6" key="1">
    <citation type="journal article" date="2016" name="Genome Announc.">
        <title>Complete genome sequence of Alkaliphilus metalliredigens strain QYMF, an alkaliphilic and metal-reducing bacterium isolated from borax-contaminated leachate ponds.</title>
        <authorList>
            <person name="Hwang C."/>
            <person name="Copeland A."/>
            <person name="Lucas S."/>
            <person name="Lapidus A."/>
            <person name="Barry K."/>
            <person name="Detter J.C."/>
            <person name="Glavina Del Rio T."/>
            <person name="Hammon N."/>
            <person name="Israni S."/>
            <person name="Dalin E."/>
            <person name="Tice H."/>
            <person name="Pitluck S."/>
            <person name="Chertkov O."/>
            <person name="Brettin T."/>
            <person name="Bruce D."/>
            <person name="Han C."/>
            <person name="Schmutz J."/>
            <person name="Larimer F."/>
            <person name="Land M.L."/>
            <person name="Hauser L."/>
            <person name="Kyrpides N."/>
            <person name="Mikhailova N."/>
            <person name="Ye Q."/>
            <person name="Zhou J."/>
            <person name="Richardson P."/>
            <person name="Fields M.W."/>
        </authorList>
    </citation>
    <scope>NUCLEOTIDE SEQUENCE [LARGE SCALE GENOMIC DNA]</scope>
    <source>
        <strain evidence="6">QYMF</strain>
    </source>
</reference>
<dbReference type="STRING" id="293826.Amet_2074"/>
<evidence type="ECO:0000259" key="4">
    <source>
        <dbReference type="Pfam" id="PF13458"/>
    </source>
</evidence>
<dbReference type="PROSITE" id="PS51257">
    <property type="entry name" value="PROKAR_LIPOPROTEIN"/>
    <property type="match status" value="1"/>
</dbReference>
<dbReference type="eggNOG" id="COG0683">
    <property type="taxonomic scope" value="Bacteria"/>
</dbReference>
<dbReference type="KEGG" id="amt:Amet_2074"/>
<organism evidence="5 6">
    <name type="scientific">Alkaliphilus metalliredigens (strain QYMF)</name>
    <dbReference type="NCBI Taxonomy" id="293826"/>
    <lineage>
        <taxon>Bacteria</taxon>
        <taxon>Bacillati</taxon>
        <taxon>Bacillota</taxon>
        <taxon>Clostridia</taxon>
        <taxon>Peptostreptococcales</taxon>
        <taxon>Natronincolaceae</taxon>
        <taxon>Alkaliphilus</taxon>
    </lineage>
</organism>
<dbReference type="CDD" id="cd06347">
    <property type="entry name" value="PBP1_ABC_LivK_ligand_binding-like"/>
    <property type="match status" value="1"/>
</dbReference>
<accession>A6TPW6</accession>
<evidence type="ECO:0000256" key="1">
    <source>
        <dbReference type="ARBA" id="ARBA00010062"/>
    </source>
</evidence>
<dbReference type="Pfam" id="PF13458">
    <property type="entry name" value="Peripla_BP_6"/>
    <property type="match status" value="1"/>
</dbReference>
<feature type="domain" description="Leucine-binding protein" evidence="4">
    <location>
        <begin position="49"/>
        <end position="389"/>
    </location>
</feature>
<keyword evidence="5" id="KW-0675">Receptor</keyword>
<gene>
    <name evidence="5" type="ordered locus">Amet_2074</name>
</gene>
<dbReference type="Gene3D" id="3.40.50.2300">
    <property type="match status" value="2"/>
</dbReference>
<dbReference type="PANTHER" id="PTHR30483">
    <property type="entry name" value="LEUCINE-SPECIFIC-BINDING PROTEIN"/>
    <property type="match status" value="1"/>
</dbReference>
<feature type="chain" id="PRO_5002702915" evidence="3">
    <location>
        <begin position="27"/>
        <end position="402"/>
    </location>
</feature>
<dbReference type="EMBL" id="CP000724">
    <property type="protein sequence ID" value="ABR48234.1"/>
    <property type="molecule type" value="Genomic_DNA"/>
</dbReference>
<dbReference type="OrthoDB" id="9783240at2"/>
<dbReference type="SUPFAM" id="SSF53822">
    <property type="entry name" value="Periplasmic binding protein-like I"/>
    <property type="match status" value="1"/>
</dbReference>